<evidence type="ECO:0000313" key="2">
    <source>
        <dbReference type="EMBL" id="MBM9461544.1"/>
    </source>
</evidence>
<organism evidence="2 3">
    <name type="scientific">Nocardioides faecalis</name>
    <dbReference type="NCBI Taxonomy" id="2803858"/>
    <lineage>
        <taxon>Bacteria</taxon>
        <taxon>Bacillati</taxon>
        <taxon>Actinomycetota</taxon>
        <taxon>Actinomycetes</taxon>
        <taxon>Propionibacteriales</taxon>
        <taxon>Nocardioidaceae</taxon>
        <taxon>Nocardioides</taxon>
    </lineage>
</organism>
<feature type="region of interest" description="Disordered" evidence="1">
    <location>
        <begin position="446"/>
        <end position="486"/>
    </location>
</feature>
<proteinExistence type="predicted"/>
<dbReference type="Proteomes" id="UP000663791">
    <property type="component" value="Unassembled WGS sequence"/>
</dbReference>
<dbReference type="Gene3D" id="1.20.150.30">
    <property type="entry name" value="Zincin-like metallopeptidase, N-terminal domain"/>
    <property type="match status" value="1"/>
</dbReference>
<dbReference type="RefSeq" id="WP_205292858.1">
    <property type="nucleotide sequence ID" value="NZ_CP074406.1"/>
</dbReference>
<dbReference type="NCBIfam" id="TIGR03624">
    <property type="entry name" value="putative hydrolase"/>
    <property type="match status" value="1"/>
</dbReference>
<protein>
    <submittedName>
        <fullName evidence="2">Zinc-dependent metalloprotease</fullName>
    </submittedName>
</protein>
<dbReference type="PANTHER" id="PTHR39420:SF2">
    <property type="entry name" value="HYDROLASE"/>
    <property type="match status" value="1"/>
</dbReference>
<keyword evidence="2" id="KW-0645">Protease</keyword>
<evidence type="ECO:0000313" key="3">
    <source>
        <dbReference type="Proteomes" id="UP000663791"/>
    </source>
</evidence>
<dbReference type="EMBL" id="JAERTX010000018">
    <property type="protein sequence ID" value="MBM9461544.1"/>
    <property type="molecule type" value="Genomic_DNA"/>
</dbReference>
<gene>
    <name evidence="2" type="ORF">JK386_16690</name>
</gene>
<dbReference type="SUPFAM" id="SSF55486">
    <property type="entry name" value="Metalloproteases ('zincins'), catalytic domain"/>
    <property type="match status" value="1"/>
</dbReference>
<dbReference type="Pfam" id="PF10103">
    <property type="entry name" value="Zincin_2"/>
    <property type="match status" value="1"/>
</dbReference>
<dbReference type="PANTHER" id="PTHR39420">
    <property type="match status" value="1"/>
</dbReference>
<reference evidence="2" key="1">
    <citation type="submission" date="2021-01" db="EMBL/GenBank/DDBJ databases">
        <title>Novel species in genus Nocardioides.</title>
        <authorList>
            <person name="Zhang G."/>
        </authorList>
    </citation>
    <scope>NUCLEOTIDE SEQUENCE</scope>
    <source>
        <strain evidence="2">Zg-536</strain>
    </source>
</reference>
<feature type="compositionally biased region" description="Gly residues" evidence="1">
    <location>
        <begin position="477"/>
        <end position="486"/>
    </location>
</feature>
<keyword evidence="2" id="KW-0482">Metalloprotease</keyword>
<evidence type="ECO:0000256" key="1">
    <source>
        <dbReference type="SAM" id="MobiDB-lite"/>
    </source>
</evidence>
<dbReference type="InterPro" id="IPR042271">
    <property type="entry name" value="Zinicin_2_N"/>
</dbReference>
<comment type="caution">
    <text evidence="2">The sequence shown here is derived from an EMBL/GenBank/DDBJ whole genome shotgun (WGS) entry which is preliminary data.</text>
</comment>
<dbReference type="AlphaFoldDB" id="A0A939BUC8"/>
<keyword evidence="3" id="KW-1185">Reference proteome</keyword>
<name>A0A939BUC8_9ACTN</name>
<sequence length="486" mass="51014">MTNNPGEPGDDQPNPFKGTPFEHLFDSLGGAFGGAGLPGGLGALGGFGGPGGPGGPGGMDFLAQLQSLMQPYDGPLNWKAADDIARREIATKPDPTPGSRDADRFADAVRLADHWLDAATEFPSGVTTTAVWSRAEWLVETQPVWKVLVEPVAARSVTSLSAGLPEEMRAAAGPLVGLIGQAVGGMLAMQIGQALGGLAGEVLTASDIGLPLGAPGKAAMVLSNVQAFAEGLDVGEDDVVLYLALREAAHQRLFAHVPWLREHLIGAVTDYARGLEINAQQMQERMQEQLRNIDPTNLESMQSLLEGGLFDPPRTEAQTAALSRLEIALALVEGWVDEVVGQATRDRMPAATKLREAVRRRRAAGGPAEQTFAALVGLELRPRRLRDASTLWGGLRTRAGDEARDGVWMHPDLLPTAADLDDPLSFRADATAPAELSEDDFDAELRKLLEGGPAAGDPEDSDGSQDGPDGSTEDSDGSGGPDGPQG</sequence>
<accession>A0A939BUC8</accession>
<keyword evidence="2" id="KW-0378">Hydrolase</keyword>
<feature type="region of interest" description="Disordered" evidence="1">
    <location>
        <begin position="1"/>
        <end position="23"/>
    </location>
</feature>
<dbReference type="InterPro" id="IPR018766">
    <property type="entry name" value="Zinicin_2"/>
</dbReference>
<dbReference type="GO" id="GO:0008237">
    <property type="term" value="F:metallopeptidase activity"/>
    <property type="evidence" value="ECO:0007669"/>
    <property type="project" value="UniProtKB-KW"/>
</dbReference>